<dbReference type="SUPFAM" id="SSF53335">
    <property type="entry name" value="S-adenosyl-L-methionine-dependent methyltransferases"/>
    <property type="match status" value="1"/>
</dbReference>
<name>A0A4R3LLS2_9HYPH</name>
<protein>
    <submittedName>
        <fullName evidence="1">Uncharacterized protein DUF268</fullName>
    </submittedName>
</protein>
<dbReference type="RefSeq" id="WP_132036004.1">
    <property type="nucleotide sequence ID" value="NZ_SMAI01000022.1"/>
</dbReference>
<dbReference type="InterPro" id="IPR004951">
    <property type="entry name" value="DUF268_CAE_spp"/>
</dbReference>
<evidence type="ECO:0000313" key="2">
    <source>
        <dbReference type="Proteomes" id="UP000294664"/>
    </source>
</evidence>
<dbReference type="InterPro" id="IPR029063">
    <property type="entry name" value="SAM-dependent_MTases_sf"/>
</dbReference>
<proteinExistence type="predicted"/>
<dbReference type="Pfam" id="PF03269">
    <property type="entry name" value="DUF268"/>
    <property type="match status" value="1"/>
</dbReference>
<dbReference type="EMBL" id="SMAI01000022">
    <property type="protein sequence ID" value="TCT00546.1"/>
    <property type="molecule type" value="Genomic_DNA"/>
</dbReference>
<accession>A0A4R3LLS2</accession>
<dbReference type="OrthoDB" id="9792586at2"/>
<dbReference type="AlphaFoldDB" id="A0A4R3LLS2"/>
<sequence length="265" mass="28855">MGRLTRKIRDGLALFGFDAAKAARSARWMPRYLAQRRAFAAAQSAEPYDFPVTRLFPVLGEHLETAGDAAGHYFHQDLHVARRIFALAPARHVDVGSRIDGFVAHVAAFRAIEVVDIRPLSTTARNIVFLTADLQDPAAAAGIGQADSVSCLHAVEHFGLGRYGDPLDVDGHLRGIRNVAGLVAPGGRLHLSVPIGPQRVEFNAHRVFAASTIPEILADRFALDQVSYVDDAGDFHEDVPFDPAAAARSFGCRYGCGIYEFRRRA</sequence>
<evidence type="ECO:0000313" key="1">
    <source>
        <dbReference type="EMBL" id="TCT00546.1"/>
    </source>
</evidence>
<comment type="caution">
    <text evidence="1">The sequence shown here is derived from an EMBL/GenBank/DDBJ whole genome shotgun (WGS) entry which is preliminary data.</text>
</comment>
<dbReference type="Proteomes" id="UP000294664">
    <property type="component" value="Unassembled WGS sequence"/>
</dbReference>
<reference evidence="1 2" key="1">
    <citation type="submission" date="2019-03" db="EMBL/GenBank/DDBJ databases">
        <title>Genomic Encyclopedia of Type Strains, Phase IV (KMG-IV): sequencing the most valuable type-strain genomes for metagenomic binning, comparative biology and taxonomic classification.</title>
        <authorList>
            <person name="Goeker M."/>
        </authorList>
    </citation>
    <scope>NUCLEOTIDE SEQUENCE [LARGE SCALE GENOMIC DNA]</scope>
    <source>
        <strain evidence="1 2">DSM 9035</strain>
    </source>
</reference>
<organism evidence="1 2">
    <name type="scientific">Aquabacter spiritensis</name>
    <dbReference type="NCBI Taxonomy" id="933073"/>
    <lineage>
        <taxon>Bacteria</taxon>
        <taxon>Pseudomonadati</taxon>
        <taxon>Pseudomonadota</taxon>
        <taxon>Alphaproteobacteria</taxon>
        <taxon>Hyphomicrobiales</taxon>
        <taxon>Xanthobacteraceae</taxon>
        <taxon>Aquabacter</taxon>
    </lineage>
</organism>
<dbReference type="Gene3D" id="3.40.50.150">
    <property type="entry name" value="Vaccinia Virus protein VP39"/>
    <property type="match status" value="1"/>
</dbReference>
<gene>
    <name evidence="1" type="ORF">EDC64_1228</name>
</gene>
<keyword evidence="2" id="KW-1185">Reference proteome</keyword>